<proteinExistence type="predicted"/>
<dbReference type="Proteomes" id="UP000238034">
    <property type="component" value="Unassembled WGS sequence"/>
</dbReference>
<reference evidence="3 4" key="1">
    <citation type="submission" date="2018-03" db="EMBL/GenBank/DDBJ databases">
        <title>Genomic Encyclopedia of Type Strains, Phase III (KMG-III): the genomes of soil and plant-associated and newly described type strains.</title>
        <authorList>
            <person name="Whitman W."/>
        </authorList>
    </citation>
    <scope>NUCLEOTIDE SEQUENCE [LARGE SCALE GENOMIC DNA]</scope>
    <source>
        <strain evidence="3 4">CGMCC 1.9313</strain>
    </source>
</reference>
<feature type="compositionally biased region" description="Acidic residues" evidence="1">
    <location>
        <begin position="145"/>
        <end position="177"/>
    </location>
</feature>
<gene>
    <name evidence="3" type="ORF">B0I27_10165</name>
</gene>
<dbReference type="InterPro" id="IPR024047">
    <property type="entry name" value="MM3350-like_sf"/>
</dbReference>
<accession>A0A2T0UAY1</accession>
<keyword evidence="4" id="KW-1185">Reference proteome</keyword>
<dbReference type="Pfam" id="PF07929">
    <property type="entry name" value="PRiA4_ORF3"/>
    <property type="match status" value="1"/>
</dbReference>
<sequence>MAIYRFKVTFEDYDDVVREIDIKSTQTFEDLHLAIHKSTGYKPDTSSSFFVCNDYWIKSDEIAYLPNQRKIERGVALMGNTKLSRFIDDPHQKFYYTYNFERPYDFHVELVKILDEDAGKQYPHLSRSVGEAPKMPGSIPVPPVDGEDDEDFDFLNETEYGINEEETEDMDTVDSVDELSGTVGQEEEEKDEFMDEFSDSDNYEADDFDSNSKDDY</sequence>
<dbReference type="InterPro" id="IPR012912">
    <property type="entry name" value="Plasmid_pRiA4b_Orf3-like"/>
</dbReference>
<organism evidence="3 4">
    <name type="scientific">Arcticibacter pallidicorallinus</name>
    <dbReference type="NCBI Taxonomy" id="1259464"/>
    <lineage>
        <taxon>Bacteria</taxon>
        <taxon>Pseudomonadati</taxon>
        <taxon>Bacteroidota</taxon>
        <taxon>Sphingobacteriia</taxon>
        <taxon>Sphingobacteriales</taxon>
        <taxon>Sphingobacteriaceae</taxon>
        <taxon>Arcticibacter</taxon>
    </lineage>
</organism>
<dbReference type="AlphaFoldDB" id="A0A2T0UAY1"/>
<feature type="domain" description="Plasmid pRiA4b Orf3-like" evidence="2">
    <location>
        <begin position="3"/>
        <end position="133"/>
    </location>
</feature>
<comment type="caution">
    <text evidence="3">The sequence shown here is derived from an EMBL/GenBank/DDBJ whole genome shotgun (WGS) entry which is preliminary data.</text>
</comment>
<dbReference type="Gene3D" id="3.10.290.30">
    <property type="entry name" value="MM3350-like"/>
    <property type="match status" value="1"/>
</dbReference>
<dbReference type="EMBL" id="PVTH01000001">
    <property type="protein sequence ID" value="PRY55100.1"/>
    <property type="molecule type" value="Genomic_DNA"/>
</dbReference>
<feature type="compositionally biased region" description="Acidic residues" evidence="1">
    <location>
        <begin position="185"/>
        <end position="209"/>
    </location>
</feature>
<protein>
    <submittedName>
        <fullName evidence="3">PRiA4b ORF-3-like protein</fullName>
    </submittedName>
</protein>
<dbReference type="RefSeq" id="WP_106290257.1">
    <property type="nucleotide sequence ID" value="NZ_PVTH01000001.1"/>
</dbReference>
<evidence type="ECO:0000256" key="1">
    <source>
        <dbReference type="SAM" id="MobiDB-lite"/>
    </source>
</evidence>
<evidence type="ECO:0000313" key="3">
    <source>
        <dbReference type="EMBL" id="PRY55100.1"/>
    </source>
</evidence>
<name>A0A2T0UAY1_9SPHI</name>
<dbReference type="SUPFAM" id="SSF159941">
    <property type="entry name" value="MM3350-like"/>
    <property type="match status" value="1"/>
</dbReference>
<evidence type="ECO:0000313" key="4">
    <source>
        <dbReference type="Proteomes" id="UP000238034"/>
    </source>
</evidence>
<feature type="region of interest" description="Disordered" evidence="1">
    <location>
        <begin position="124"/>
        <end position="216"/>
    </location>
</feature>
<dbReference type="OrthoDB" id="666725at2"/>
<evidence type="ECO:0000259" key="2">
    <source>
        <dbReference type="Pfam" id="PF07929"/>
    </source>
</evidence>